<feature type="compositionally biased region" description="Gly residues" evidence="1">
    <location>
        <begin position="79"/>
        <end position="89"/>
    </location>
</feature>
<sequence length="360" mass="37481">MDRRNRQARGARQLLTVLRRHSVGKAALIGVLLPIVSLVALTTASQAAAMTNNTGSSAQESGDGSVTITVSVESTTASGGSGGAPGADGSGTTSQQVEATVLPICYHKPYISGTEARAWVNSIYEKKKDDAKAKEAADRLYPNSEARANEGGMWHIRYCDRSRAANDEEFRAAFRAFYTANTELRLWVPAGSKPPTPPIPGSVLARAAMKAITIPAPTVETNPKLGQNGATLVGYNTWVWATGDTPTSITATATAGDSSAEVTASSSGLNLSAPDSEVSCTGFGREWTPNEPDGATSDCMVSFTRSSAHLGGTTPLKVQVTYGVTWSASDGTSGSLNSVTTNSQFDIPVAEAQTLNGSDN</sequence>
<evidence type="ECO:0000313" key="2">
    <source>
        <dbReference type="EMBL" id="BDA64999.1"/>
    </source>
</evidence>
<dbReference type="EMBL" id="AP025017">
    <property type="protein sequence ID" value="BDA64999.1"/>
    <property type="molecule type" value="Genomic_DNA"/>
</dbReference>
<reference evidence="2 3" key="1">
    <citation type="submission" date="2021-08" db="EMBL/GenBank/DDBJ databases">
        <title>Whole genome sequence of novel Actinomyces species strain MAS-1.</title>
        <authorList>
            <person name="Saito M."/>
            <person name="Kuwahara N."/>
            <person name="Takizawa T."/>
            <person name="Gotouda H."/>
            <person name="Ochiai T."/>
        </authorList>
    </citation>
    <scope>NUCLEOTIDE SEQUENCE [LARGE SCALE GENOMIC DNA]</scope>
    <source>
        <strain evidence="2 3">MAS-1</strain>
    </source>
</reference>
<protein>
    <submittedName>
        <fullName evidence="2">Uncharacterized protein</fullName>
    </submittedName>
</protein>
<proteinExistence type="predicted"/>
<organism evidence="2 3">
    <name type="scientific">Actinomyces capricornis</name>
    <dbReference type="NCBI Taxonomy" id="2755559"/>
    <lineage>
        <taxon>Bacteria</taxon>
        <taxon>Bacillati</taxon>
        <taxon>Actinomycetota</taxon>
        <taxon>Actinomycetes</taxon>
        <taxon>Actinomycetales</taxon>
        <taxon>Actinomycetaceae</taxon>
        <taxon>Actinomyces</taxon>
    </lineage>
</organism>
<gene>
    <name evidence="2" type="ORF">MANAM107_18330</name>
</gene>
<dbReference type="Proteomes" id="UP000824496">
    <property type="component" value="Chromosome"/>
</dbReference>
<evidence type="ECO:0000256" key="1">
    <source>
        <dbReference type="SAM" id="MobiDB-lite"/>
    </source>
</evidence>
<accession>A0ABM7UPH4</accession>
<feature type="region of interest" description="Disordered" evidence="1">
    <location>
        <begin position="74"/>
        <end position="93"/>
    </location>
</feature>
<evidence type="ECO:0000313" key="3">
    <source>
        <dbReference type="Proteomes" id="UP000824496"/>
    </source>
</evidence>
<name>A0ABM7UPH4_9ACTO</name>
<keyword evidence="3" id="KW-1185">Reference proteome</keyword>